<dbReference type="AlphaFoldDB" id="A0A1M7R4W9"/>
<keyword evidence="5" id="KW-1133">Transmembrane helix</keyword>
<dbReference type="PROSITE" id="PS50125">
    <property type="entry name" value="GUANYLATE_CYCLASE_2"/>
    <property type="match status" value="1"/>
</dbReference>
<dbReference type="SMART" id="SM00044">
    <property type="entry name" value="CYCc"/>
    <property type="match status" value="1"/>
</dbReference>
<comment type="similarity">
    <text evidence="2">Belongs to the adenylyl cyclase class-3 family.</text>
</comment>
<dbReference type="Pfam" id="PF01590">
    <property type="entry name" value="GAF"/>
    <property type="match status" value="2"/>
</dbReference>
<dbReference type="SUPFAM" id="SSF55073">
    <property type="entry name" value="Nucleotide cyclase"/>
    <property type="match status" value="1"/>
</dbReference>
<dbReference type="Proteomes" id="UP000184339">
    <property type="component" value="Unassembled WGS sequence"/>
</dbReference>
<dbReference type="CDD" id="cd00130">
    <property type="entry name" value="PAS"/>
    <property type="match status" value="1"/>
</dbReference>
<keyword evidence="10" id="KW-1185">Reference proteome</keyword>
<evidence type="ECO:0000313" key="9">
    <source>
        <dbReference type="EMBL" id="SHN40267.1"/>
    </source>
</evidence>
<dbReference type="SUPFAM" id="SSF55781">
    <property type="entry name" value="GAF domain-like"/>
    <property type="match status" value="2"/>
</dbReference>
<keyword evidence="3" id="KW-1003">Cell membrane</keyword>
<dbReference type="InterPro" id="IPR001054">
    <property type="entry name" value="A/G_cyclase"/>
</dbReference>
<feature type="region of interest" description="Disordered" evidence="7">
    <location>
        <begin position="1"/>
        <end position="31"/>
    </location>
</feature>
<dbReference type="InterPro" id="IPR029787">
    <property type="entry name" value="Nucleotide_cyclase"/>
</dbReference>
<dbReference type="InterPro" id="IPR050697">
    <property type="entry name" value="Adenylyl/Guanylyl_Cyclase_3/4"/>
</dbReference>
<dbReference type="PANTHER" id="PTHR43081:SF1">
    <property type="entry name" value="ADENYLATE CYCLASE, TERMINAL-DIFFERENTIATION SPECIFIC"/>
    <property type="match status" value="1"/>
</dbReference>
<dbReference type="Gene3D" id="3.30.70.1230">
    <property type="entry name" value="Nucleotide cyclase"/>
    <property type="match status" value="1"/>
</dbReference>
<evidence type="ECO:0000313" key="10">
    <source>
        <dbReference type="Proteomes" id="UP000184339"/>
    </source>
</evidence>
<keyword evidence="6" id="KW-0472">Membrane</keyword>
<protein>
    <submittedName>
        <fullName evidence="9">Adenylate cyclase</fullName>
    </submittedName>
</protein>
<evidence type="ECO:0000256" key="2">
    <source>
        <dbReference type="ARBA" id="ARBA00005381"/>
    </source>
</evidence>
<dbReference type="PANTHER" id="PTHR43081">
    <property type="entry name" value="ADENYLATE CYCLASE, TERMINAL-DIFFERENTIATION SPECIFIC-RELATED"/>
    <property type="match status" value="1"/>
</dbReference>
<evidence type="ECO:0000256" key="4">
    <source>
        <dbReference type="ARBA" id="ARBA00022692"/>
    </source>
</evidence>
<gene>
    <name evidence="9" type="ORF">SAMN05192549_110189</name>
</gene>
<sequence length="790" mass="87158">MMDSDKAPPGARTSRAARSGKPARSAASAVNAANAGNGEVATAGAQRKRLRQVELLLEVSRRMAAYDTLDEILTALVEVTTDELDAERGTLFLNDAETGELFSRIAQGNIQREIRFLNHTGIAGHVFTTGEAVIIADAYADPRFNRSIDEQTGFVTRNILCVPIKTVKGEVIGVSQTLNKRRGKFTRGDLQLLEALTTQGTLALQSARFLESMKKIRRQEMEFIDVVSEVTADIKLGSLLQKVMGEATRLLNAERSTLFLNDEKTSELWSEVGQGLESLQIRLPNNAGIAGAVFTSGKTINIPYAYADLRFNPAFDKRTGYFTRSILCVPIVNKAGKIIGVTQVLNKRGGPFSMEDESRLRAFTAQISIALENAKLFADVQQIKNYNEAMLESMSNGVITLDGAEKIVTCNAAGLRILRTSAANIVGRAADQFFGGANTWMLEKLRRVEASEAAEHLMDVELMVDEEARSVNLSVQPLLSMEKKRIGWMLMIEDISSEKRLRSTMSRYMDPGIADQMVANGAEMLGGKNVPATVLFSDIRSFTTITEQLGAQGTVSMLNEYFTLMVDCIQREEGMLDKFIGDAIMAAFGIPVGHEDDPDRAVRTAIAMVNELRSWNLARAGEGKPPVEIGIGLNTDLVVSGNIGSKKRMDYTIIGDGVNLAARLESACKQYGVRILISEFTYRALRGTYRTREVDIVVVKGKTRPVSIYEVLDYHNDDSYPALAEAMGIFRNGLQSYRKRNWLAAGKLFEEVLALNPRDDVAQLYVDRCRHMERHPPPADWDGSFVMESK</sequence>
<dbReference type="InterPro" id="IPR013767">
    <property type="entry name" value="PAS_fold"/>
</dbReference>
<evidence type="ECO:0000259" key="8">
    <source>
        <dbReference type="PROSITE" id="PS50125"/>
    </source>
</evidence>
<reference evidence="10" key="1">
    <citation type="submission" date="2016-11" db="EMBL/GenBank/DDBJ databases">
        <authorList>
            <person name="Varghese N."/>
            <person name="Submissions S."/>
        </authorList>
    </citation>
    <scope>NUCLEOTIDE SEQUENCE [LARGE SCALE GENOMIC DNA]</scope>
    <source>
        <strain evidence="10">Sac-22</strain>
    </source>
</reference>
<dbReference type="RefSeq" id="WP_229255784.1">
    <property type="nucleotide sequence ID" value="NZ_FRCX01000010.1"/>
</dbReference>
<dbReference type="InterPro" id="IPR035965">
    <property type="entry name" value="PAS-like_dom_sf"/>
</dbReference>
<dbReference type="STRING" id="551987.SAMN05192549_110189"/>
<comment type="subcellular location">
    <subcellularLocation>
        <location evidence="1">Cell envelope</location>
    </subcellularLocation>
</comment>
<dbReference type="GO" id="GO:0004016">
    <property type="term" value="F:adenylate cyclase activity"/>
    <property type="evidence" value="ECO:0007669"/>
    <property type="project" value="UniProtKB-ARBA"/>
</dbReference>
<dbReference type="GO" id="GO:0030313">
    <property type="term" value="C:cell envelope"/>
    <property type="evidence" value="ECO:0007669"/>
    <property type="project" value="UniProtKB-SubCell"/>
</dbReference>
<dbReference type="SUPFAM" id="SSF55785">
    <property type="entry name" value="PYP-like sensor domain (PAS domain)"/>
    <property type="match status" value="1"/>
</dbReference>
<dbReference type="GO" id="GO:0006171">
    <property type="term" value="P:cAMP biosynthetic process"/>
    <property type="evidence" value="ECO:0007669"/>
    <property type="project" value="TreeGrafter"/>
</dbReference>
<dbReference type="Pfam" id="PF00989">
    <property type="entry name" value="PAS"/>
    <property type="match status" value="1"/>
</dbReference>
<keyword evidence="4" id="KW-0812">Transmembrane</keyword>
<dbReference type="EMBL" id="FRCX01000010">
    <property type="protein sequence ID" value="SHN40267.1"/>
    <property type="molecule type" value="Genomic_DNA"/>
</dbReference>
<accession>A0A1M7R4W9</accession>
<evidence type="ECO:0000256" key="6">
    <source>
        <dbReference type="ARBA" id="ARBA00023136"/>
    </source>
</evidence>
<evidence type="ECO:0000256" key="5">
    <source>
        <dbReference type="ARBA" id="ARBA00022989"/>
    </source>
</evidence>
<name>A0A1M7R4W9_9BURK</name>
<dbReference type="CDD" id="cd07302">
    <property type="entry name" value="CHD"/>
    <property type="match status" value="1"/>
</dbReference>
<dbReference type="InterPro" id="IPR003018">
    <property type="entry name" value="GAF"/>
</dbReference>
<organism evidence="9 10">
    <name type="scientific">Duganella sacchari</name>
    <dbReference type="NCBI Taxonomy" id="551987"/>
    <lineage>
        <taxon>Bacteria</taxon>
        <taxon>Pseudomonadati</taxon>
        <taxon>Pseudomonadota</taxon>
        <taxon>Betaproteobacteria</taxon>
        <taxon>Burkholderiales</taxon>
        <taxon>Oxalobacteraceae</taxon>
        <taxon>Telluria group</taxon>
        <taxon>Duganella</taxon>
    </lineage>
</organism>
<dbReference type="Gene3D" id="3.30.450.40">
    <property type="match status" value="2"/>
</dbReference>
<dbReference type="SMART" id="SM00065">
    <property type="entry name" value="GAF"/>
    <property type="match status" value="2"/>
</dbReference>
<feature type="domain" description="Guanylate cyclase" evidence="8">
    <location>
        <begin position="533"/>
        <end position="665"/>
    </location>
</feature>
<dbReference type="GO" id="GO:0006355">
    <property type="term" value="P:regulation of DNA-templated transcription"/>
    <property type="evidence" value="ECO:0007669"/>
    <property type="project" value="InterPro"/>
</dbReference>
<dbReference type="InterPro" id="IPR000014">
    <property type="entry name" value="PAS"/>
</dbReference>
<dbReference type="FunFam" id="3.30.70.1230:FF:000016">
    <property type="entry name" value="Adenylate/guanylate cyclase domain-containing protein"/>
    <property type="match status" value="1"/>
</dbReference>
<evidence type="ECO:0000256" key="1">
    <source>
        <dbReference type="ARBA" id="ARBA00004196"/>
    </source>
</evidence>
<evidence type="ECO:0000256" key="3">
    <source>
        <dbReference type="ARBA" id="ARBA00022475"/>
    </source>
</evidence>
<dbReference type="Pfam" id="PF00211">
    <property type="entry name" value="Guanylate_cyc"/>
    <property type="match status" value="1"/>
</dbReference>
<dbReference type="SMART" id="SM00091">
    <property type="entry name" value="PAS"/>
    <property type="match status" value="1"/>
</dbReference>
<dbReference type="GO" id="GO:0035556">
    <property type="term" value="P:intracellular signal transduction"/>
    <property type="evidence" value="ECO:0007669"/>
    <property type="project" value="InterPro"/>
</dbReference>
<evidence type="ECO:0000256" key="7">
    <source>
        <dbReference type="SAM" id="MobiDB-lite"/>
    </source>
</evidence>
<dbReference type="NCBIfam" id="TIGR00229">
    <property type="entry name" value="sensory_box"/>
    <property type="match status" value="1"/>
</dbReference>
<dbReference type="Gene3D" id="3.30.450.20">
    <property type="entry name" value="PAS domain"/>
    <property type="match status" value="1"/>
</dbReference>
<dbReference type="InterPro" id="IPR029016">
    <property type="entry name" value="GAF-like_dom_sf"/>
</dbReference>
<proteinExistence type="inferred from homology"/>